<dbReference type="Proteomes" id="UP000070533">
    <property type="component" value="Unassembled WGS sequence"/>
</dbReference>
<reference evidence="2" key="1">
    <citation type="submission" date="2016-01" db="EMBL/GenBank/DDBJ databases">
        <authorList>
            <person name="Mitreva M."/>
            <person name="Pepin K.H."/>
            <person name="Mihindukulasuriya K.A."/>
            <person name="Fulton R."/>
            <person name="Fronick C."/>
            <person name="O'Laughlin M."/>
            <person name="Miner T."/>
            <person name="Herter B."/>
            <person name="Rosa B.A."/>
            <person name="Cordes M."/>
            <person name="Tomlinson C."/>
            <person name="Wollam A."/>
            <person name="Palsikar V.B."/>
            <person name="Mardis E.R."/>
            <person name="Wilson R.K."/>
        </authorList>
    </citation>
    <scope>NUCLEOTIDE SEQUENCE [LARGE SCALE GENOMIC DNA]</scope>
    <source>
        <strain evidence="2">MJR7716</strain>
    </source>
</reference>
<organism evidence="1 2">
    <name type="scientific">Prevotella corporis</name>
    <dbReference type="NCBI Taxonomy" id="28128"/>
    <lineage>
        <taxon>Bacteria</taxon>
        <taxon>Pseudomonadati</taxon>
        <taxon>Bacteroidota</taxon>
        <taxon>Bacteroidia</taxon>
        <taxon>Bacteroidales</taxon>
        <taxon>Prevotellaceae</taxon>
        <taxon>Prevotella</taxon>
    </lineage>
</organism>
<evidence type="ECO:0000313" key="1">
    <source>
        <dbReference type="EMBL" id="KXA33693.1"/>
    </source>
</evidence>
<dbReference type="PATRIC" id="fig|28128.5.peg.2419"/>
<comment type="caution">
    <text evidence="1">The sequence shown here is derived from an EMBL/GenBank/DDBJ whole genome shotgun (WGS) entry which is preliminary data.</text>
</comment>
<dbReference type="EMBL" id="LRQG01000217">
    <property type="protein sequence ID" value="KXA33693.1"/>
    <property type="molecule type" value="Genomic_DNA"/>
</dbReference>
<sequence length="41" mass="4830">MQRKQLHPRLVSFTSDEKGNNHLSPHSLHGVWRTFLISMDK</sequence>
<keyword evidence="2" id="KW-1185">Reference proteome</keyword>
<accession>A0A133PW74</accession>
<proteinExistence type="predicted"/>
<name>A0A133PW74_9BACT</name>
<protein>
    <submittedName>
        <fullName evidence="1">Uncharacterized protein</fullName>
    </submittedName>
</protein>
<dbReference type="STRING" id="28128.HMPREF3226_02344"/>
<gene>
    <name evidence="1" type="ORF">HMPREF3226_02344</name>
</gene>
<evidence type="ECO:0000313" key="2">
    <source>
        <dbReference type="Proteomes" id="UP000070533"/>
    </source>
</evidence>
<dbReference type="AlphaFoldDB" id="A0A133PW74"/>